<dbReference type="Gene3D" id="3.40.50.300">
    <property type="entry name" value="P-loop containing nucleotide triphosphate hydrolases"/>
    <property type="match status" value="1"/>
</dbReference>
<evidence type="ECO:0000313" key="3">
    <source>
        <dbReference type="Proteomes" id="UP000501452"/>
    </source>
</evidence>
<dbReference type="Proteomes" id="UP000501452">
    <property type="component" value="Chromosome"/>
</dbReference>
<dbReference type="KEGG" id="rub:GBA63_07400"/>
<keyword evidence="1" id="KW-0808">Transferase</keyword>
<dbReference type="InterPro" id="IPR027417">
    <property type="entry name" value="P-loop_NTPase"/>
</dbReference>
<dbReference type="GO" id="GO:0008476">
    <property type="term" value="F:protein-tyrosine sulfotransferase activity"/>
    <property type="evidence" value="ECO:0007669"/>
    <property type="project" value="InterPro"/>
</dbReference>
<dbReference type="InterPro" id="IPR026634">
    <property type="entry name" value="TPST-like"/>
</dbReference>
<dbReference type="AlphaFoldDB" id="A0A6G8Q7R6"/>
<evidence type="ECO:0008006" key="4">
    <source>
        <dbReference type="Google" id="ProtNLM"/>
    </source>
</evidence>
<evidence type="ECO:0000256" key="1">
    <source>
        <dbReference type="ARBA" id="ARBA00022679"/>
    </source>
</evidence>
<organism evidence="2 3">
    <name type="scientific">Rubrobacter tropicus</name>
    <dbReference type="NCBI Taxonomy" id="2653851"/>
    <lineage>
        <taxon>Bacteria</taxon>
        <taxon>Bacillati</taxon>
        <taxon>Actinomycetota</taxon>
        <taxon>Rubrobacteria</taxon>
        <taxon>Rubrobacterales</taxon>
        <taxon>Rubrobacteraceae</taxon>
        <taxon>Rubrobacter</taxon>
    </lineage>
</organism>
<dbReference type="PANTHER" id="PTHR12788">
    <property type="entry name" value="PROTEIN-TYROSINE SULFOTRANSFERASE 2"/>
    <property type="match status" value="1"/>
</dbReference>
<sequence length="311" mass="34623">MDPHVFIVGCARSGTTLLQRLVDAHPDLSVTPSMHWVRDLFRERGFKRPEDPVPPTLVSALVAHPRFSRLGLDPGRVAALAGPETTHLDLLSGIFGLYGEASHKPLVGNKTAPFVRRIPELHALWPKARFVHIIRDGRDVCLSILDWESTPGAAGRYSSWGEDPISTTALWWRRKVLLGREGGAGIEPGLYRETFYESLVSDPAGECRRLCDFLGIPYEEAMLRFVERRSDPDLERAHPTMPVTAGLRDWRAQMPREAVERFEAVAGDLLEDLGYPLATSPGRATVERAARMREAFSTEAGSRGRKLPAGW</sequence>
<dbReference type="EMBL" id="CP045119">
    <property type="protein sequence ID" value="QIN82489.1"/>
    <property type="molecule type" value="Genomic_DNA"/>
</dbReference>
<dbReference type="PANTHER" id="PTHR12788:SF10">
    <property type="entry name" value="PROTEIN-TYROSINE SULFOTRANSFERASE"/>
    <property type="match status" value="1"/>
</dbReference>
<gene>
    <name evidence="2" type="ORF">GBA63_07400</name>
</gene>
<keyword evidence="3" id="KW-1185">Reference proteome</keyword>
<dbReference type="RefSeq" id="WP_166174882.1">
    <property type="nucleotide sequence ID" value="NZ_CP045119.1"/>
</dbReference>
<accession>A0A6G8Q7R6</accession>
<protein>
    <recommendedName>
        <fullName evidence="4">Sulfotransferase</fullName>
    </recommendedName>
</protein>
<name>A0A6G8Q7R6_9ACTN</name>
<proteinExistence type="predicted"/>
<dbReference type="Pfam" id="PF13469">
    <property type="entry name" value="Sulfotransfer_3"/>
    <property type="match status" value="1"/>
</dbReference>
<dbReference type="SUPFAM" id="SSF52540">
    <property type="entry name" value="P-loop containing nucleoside triphosphate hydrolases"/>
    <property type="match status" value="1"/>
</dbReference>
<evidence type="ECO:0000313" key="2">
    <source>
        <dbReference type="EMBL" id="QIN82489.1"/>
    </source>
</evidence>
<reference evidence="2 3" key="1">
    <citation type="submission" date="2019-10" db="EMBL/GenBank/DDBJ databases">
        <title>Rubrobacter sp nov SCSIO 52090 isolated from a deep-sea sediment in the South China Sea.</title>
        <authorList>
            <person name="Chen R.W."/>
        </authorList>
    </citation>
    <scope>NUCLEOTIDE SEQUENCE [LARGE SCALE GENOMIC DNA]</scope>
    <source>
        <strain evidence="2 3">SCSIO 52909</strain>
    </source>
</reference>